<dbReference type="CDD" id="cd00093">
    <property type="entry name" value="HTH_XRE"/>
    <property type="match status" value="1"/>
</dbReference>
<dbReference type="Gene3D" id="1.10.260.40">
    <property type="entry name" value="lambda repressor-like DNA-binding domains"/>
    <property type="match status" value="1"/>
</dbReference>
<proteinExistence type="predicted"/>
<comment type="caution">
    <text evidence="2">The sequence shown here is derived from an EMBL/GenBank/DDBJ whole genome shotgun (WGS) entry which is preliminary data.</text>
</comment>
<dbReference type="Pfam" id="PF01381">
    <property type="entry name" value="HTH_3"/>
    <property type="match status" value="1"/>
</dbReference>
<dbReference type="SMART" id="SM00530">
    <property type="entry name" value="HTH_XRE"/>
    <property type="match status" value="1"/>
</dbReference>
<dbReference type="SUPFAM" id="SSF47413">
    <property type="entry name" value="lambda repressor-like DNA-binding domains"/>
    <property type="match status" value="1"/>
</dbReference>
<feature type="domain" description="HTH cro/C1-type" evidence="1">
    <location>
        <begin position="5"/>
        <end position="59"/>
    </location>
</feature>
<evidence type="ECO:0000313" key="2">
    <source>
        <dbReference type="EMBL" id="KAA8501474.1"/>
    </source>
</evidence>
<dbReference type="Proteomes" id="UP000322025">
    <property type="component" value="Unassembled WGS sequence"/>
</dbReference>
<dbReference type="OrthoDB" id="9774673at2"/>
<organism evidence="2 3">
    <name type="scientific">Mediterraneibacter catenae</name>
    <dbReference type="NCBI Taxonomy" id="2594882"/>
    <lineage>
        <taxon>Bacteria</taxon>
        <taxon>Bacillati</taxon>
        <taxon>Bacillota</taxon>
        <taxon>Clostridia</taxon>
        <taxon>Lachnospirales</taxon>
        <taxon>Lachnospiraceae</taxon>
        <taxon>Mediterraneibacter</taxon>
    </lineage>
</organism>
<dbReference type="GO" id="GO:0003677">
    <property type="term" value="F:DNA binding"/>
    <property type="evidence" value="ECO:0007669"/>
    <property type="project" value="InterPro"/>
</dbReference>
<dbReference type="InterPro" id="IPR001387">
    <property type="entry name" value="Cro/C1-type_HTH"/>
</dbReference>
<gene>
    <name evidence="2" type="ORF">FNY66_07650</name>
</gene>
<keyword evidence="3" id="KW-1185">Reference proteome</keyword>
<dbReference type="RefSeq" id="WP_087149805.1">
    <property type="nucleotide sequence ID" value="NZ_VMSO01000008.1"/>
</dbReference>
<dbReference type="AlphaFoldDB" id="A0A5M9HWY5"/>
<dbReference type="InterPro" id="IPR010982">
    <property type="entry name" value="Lambda_DNA-bd_dom_sf"/>
</dbReference>
<reference evidence="2" key="1">
    <citation type="submission" date="2019-07" db="EMBL/GenBank/DDBJ databases">
        <authorList>
            <person name="Wongkuna S."/>
            <person name="Scaria J."/>
        </authorList>
    </citation>
    <scope>NUCLEOTIDE SEQUENCE [LARGE SCALE GENOMIC DNA]</scope>
    <source>
        <strain evidence="2">SW178</strain>
    </source>
</reference>
<sequence length="134" mass="15553">MYYVIKELRESTGLTQKKFAAMYGIPLSTLRKWEQGEASPAPYVVNLIARTLPATDSGLKKIAGKDGTVFYYDKNQKAVSDARGNKIYIKEDLEGVKEKNLVLYLKDLYESFYEIQERFEQDCQYDKKEDILWS</sequence>
<dbReference type="EMBL" id="VMSO01000008">
    <property type="protein sequence ID" value="KAA8501474.1"/>
    <property type="molecule type" value="Genomic_DNA"/>
</dbReference>
<evidence type="ECO:0000313" key="3">
    <source>
        <dbReference type="Proteomes" id="UP000322025"/>
    </source>
</evidence>
<dbReference type="PROSITE" id="PS50943">
    <property type="entry name" value="HTH_CROC1"/>
    <property type="match status" value="1"/>
</dbReference>
<protein>
    <submittedName>
        <fullName evidence="2">Helix-turn-helix domain-containing protein</fullName>
    </submittedName>
</protein>
<accession>A0A5M9HWY5</accession>
<evidence type="ECO:0000259" key="1">
    <source>
        <dbReference type="PROSITE" id="PS50943"/>
    </source>
</evidence>
<name>A0A5M9HWY5_9FIRM</name>